<proteinExistence type="predicted"/>
<reference evidence="6" key="1">
    <citation type="submission" date="2021-01" db="EMBL/GenBank/DDBJ databases">
        <authorList>
            <person name="Corre E."/>
            <person name="Pelletier E."/>
            <person name="Niang G."/>
            <person name="Scheremetjew M."/>
            <person name="Finn R."/>
            <person name="Kale V."/>
            <person name="Holt S."/>
            <person name="Cochrane G."/>
            <person name="Meng A."/>
            <person name="Brown T."/>
            <person name="Cohen L."/>
        </authorList>
    </citation>
    <scope>NUCLEOTIDE SEQUENCE</scope>
    <source>
        <strain evidence="6">RCC856</strain>
    </source>
</reference>
<feature type="region of interest" description="Disordered" evidence="3">
    <location>
        <begin position="123"/>
        <end position="157"/>
    </location>
</feature>
<dbReference type="InterPro" id="IPR011050">
    <property type="entry name" value="Pectin_lyase_fold/virulence"/>
</dbReference>
<evidence type="ECO:0000259" key="4">
    <source>
        <dbReference type="Pfam" id="PF13229"/>
    </source>
</evidence>
<evidence type="ECO:0000256" key="3">
    <source>
        <dbReference type="SAM" id="MobiDB-lite"/>
    </source>
</evidence>
<evidence type="ECO:0000256" key="1">
    <source>
        <dbReference type="ARBA" id="ARBA00022737"/>
    </source>
</evidence>
<dbReference type="SMART" id="SM00028">
    <property type="entry name" value="TPR"/>
    <property type="match status" value="3"/>
</dbReference>
<dbReference type="AlphaFoldDB" id="A0A7S2Z3P6"/>
<dbReference type="SUPFAM" id="SSF51126">
    <property type="entry name" value="Pectin lyase-like"/>
    <property type="match status" value="1"/>
</dbReference>
<dbReference type="Gene3D" id="2.160.20.10">
    <property type="entry name" value="Single-stranded right-handed beta-helix, Pectin lyase-like"/>
    <property type="match status" value="1"/>
</dbReference>
<dbReference type="EMBL" id="HBHU01008381">
    <property type="protein sequence ID" value="CAE0021506.1"/>
    <property type="molecule type" value="Transcribed_RNA"/>
</dbReference>
<dbReference type="InterPro" id="IPR011990">
    <property type="entry name" value="TPR-like_helical_dom_sf"/>
</dbReference>
<keyword evidence="1" id="KW-0677">Repeat</keyword>
<accession>A0A7S2Z3P6</accession>
<dbReference type="PANTHER" id="PTHR22904:SF533">
    <property type="entry name" value="HSP70-HSP90 ORGANIZING PROTEIN 3"/>
    <property type="match status" value="1"/>
</dbReference>
<evidence type="ECO:0000313" key="6">
    <source>
        <dbReference type="EMBL" id="CAE0021506.1"/>
    </source>
</evidence>
<dbReference type="Pfam" id="PF13229">
    <property type="entry name" value="Beta_helix"/>
    <property type="match status" value="1"/>
</dbReference>
<keyword evidence="2" id="KW-0802">TPR repeat</keyword>
<organism evidence="6">
    <name type="scientific">Chloropicon laureae</name>
    <dbReference type="NCBI Taxonomy" id="464258"/>
    <lineage>
        <taxon>Eukaryota</taxon>
        <taxon>Viridiplantae</taxon>
        <taxon>Chlorophyta</taxon>
        <taxon>Chloropicophyceae</taxon>
        <taxon>Chloropicales</taxon>
        <taxon>Chloropicaceae</taxon>
        <taxon>Chloropicon</taxon>
    </lineage>
</organism>
<dbReference type="InterPro" id="IPR039448">
    <property type="entry name" value="Beta_helix"/>
</dbReference>
<evidence type="ECO:0000256" key="2">
    <source>
        <dbReference type="ARBA" id="ARBA00022803"/>
    </source>
</evidence>
<sequence>MEDLLGEKLRARWDKYGQGPAVEASGGDTRIVGEAGDRHTNGRSNGANDDAGGSDDDEKENLVYRELWSSGKKEDAKPTLPSTSFGAAIADLKERAKDALSDGDVAAAESLYTEGLAILAKHRGSRKHSRDELGNGSTGESSHENESEEEEEEEGHRNTAAILYSNRSYCRAQSQRWLESIADAYAAIELRPDWAKPYYRIAQAKAGLGDYRNAVAACRQGQRLLEDRGDRSREFVALMDEISNEAFLSGSLAGFDGRLLLVRSAGEEAWLGREAPANPLIDDVAEDGAVHLSQLGLGREWDGDGDGDGGAGGDEDHAGLDDGTLAALAARRKSEALAKTSMQSFRSLKEAVGEAKDGDRILLLRGIHNTGGATIFVDKRVLIRSEGTLEETTIDHRGNSPIFRITRNAVLQNVDIDMTGFRESLYVSGGPKVCPVIEHCRFRCSGDDAINVAGQAKPIFRKCHVVHSKKVGLRLFDRAGGEYIGLRISSCEQQAVKVMEGAQGAFYGCVFEESKEEGVVVMDSGEASLRDCCIRGNQGPGVDVSGRAKVSAVGCEIQANVGGVWLWDDAKAVLSQCK</sequence>
<dbReference type="InterPro" id="IPR012334">
    <property type="entry name" value="Pectin_lyas_fold"/>
</dbReference>
<protein>
    <recommendedName>
        <fullName evidence="4">Right handed beta helix domain-containing protein</fullName>
    </recommendedName>
</protein>
<name>A0A7S2Z3P6_9CHLO</name>
<gene>
    <name evidence="5" type="ORF">CLAU1311_LOCUS5420</name>
    <name evidence="6" type="ORF">CLAU1311_LOCUS5421</name>
</gene>
<dbReference type="InterPro" id="IPR019734">
    <property type="entry name" value="TPR_rpt"/>
</dbReference>
<dbReference type="Gene3D" id="1.25.40.10">
    <property type="entry name" value="Tetratricopeptide repeat domain"/>
    <property type="match status" value="1"/>
</dbReference>
<dbReference type="GO" id="GO:0051879">
    <property type="term" value="F:Hsp90 protein binding"/>
    <property type="evidence" value="ECO:0007669"/>
    <property type="project" value="TreeGrafter"/>
</dbReference>
<evidence type="ECO:0000313" key="5">
    <source>
        <dbReference type="EMBL" id="CAE0021505.1"/>
    </source>
</evidence>
<feature type="region of interest" description="Disordered" evidence="3">
    <location>
        <begin position="10"/>
        <end position="82"/>
    </location>
</feature>
<dbReference type="PANTHER" id="PTHR22904">
    <property type="entry name" value="TPR REPEAT CONTAINING PROTEIN"/>
    <property type="match status" value="1"/>
</dbReference>
<dbReference type="EMBL" id="HBHU01008380">
    <property type="protein sequence ID" value="CAE0021505.1"/>
    <property type="molecule type" value="Transcribed_RNA"/>
</dbReference>
<feature type="domain" description="Right handed beta helix" evidence="4">
    <location>
        <begin position="436"/>
        <end position="573"/>
    </location>
</feature>
<dbReference type="SUPFAM" id="SSF48452">
    <property type="entry name" value="TPR-like"/>
    <property type="match status" value="1"/>
</dbReference>